<comment type="caution">
    <text evidence="1">The sequence shown here is derived from an EMBL/GenBank/DDBJ whole genome shotgun (WGS) entry which is preliminary data.</text>
</comment>
<dbReference type="AlphaFoldDB" id="A0AAJ2X2V3"/>
<evidence type="ECO:0000313" key="1">
    <source>
        <dbReference type="EMBL" id="MEC3887871.1"/>
    </source>
</evidence>
<accession>A0AAJ2X2V3</accession>
<dbReference type="EMBL" id="JAJFNJ020000003">
    <property type="protein sequence ID" value="MEC3887871.1"/>
    <property type="molecule type" value="Genomic_DNA"/>
</dbReference>
<sequence>MIWRSGIDIHGGAQPVDHRDFRRPNLTSNAVGFPPHMRWNADTLGRFSALLSGNF</sequence>
<proteinExistence type="predicted"/>
<organism evidence="1 2">
    <name type="scientific">Xanthomonas campestris pv. papavericola</name>
    <dbReference type="NCBI Taxonomy" id="487881"/>
    <lineage>
        <taxon>Bacteria</taxon>
        <taxon>Pseudomonadati</taxon>
        <taxon>Pseudomonadota</taxon>
        <taxon>Gammaproteobacteria</taxon>
        <taxon>Lysobacterales</taxon>
        <taxon>Lysobacteraceae</taxon>
        <taxon>Xanthomonas</taxon>
    </lineage>
</organism>
<reference evidence="1" key="1">
    <citation type="submission" date="2021-10" db="EMBL/GenBank/DDBJ databases">
        <authorList>
            <person name="Hussein R."/>
            <person name="Harrison J."/>
            <person name="Studholme D.J."/>
            <person name="Vicente J."/>
            <person name="Grant M."/>
        </authorList>
    </citation>
    <scope>NUCLEOTIDE SEQUENCE</scope>
    <source>
        <strain evidence="1">NCPPB 2970</strain>
    </source>
</reference>
<protein>
    <submittedName>
        <fullName evidence="1">Uncharacterized protein</fullName>
    </submittedName>
</protein>
<dbReference type="Proteomes" id="UP001297361">
    <property type="component" value="Unassembled WGS sequence"/>
</dbReference>
<evidence type="ECO:0000313" key="2">
    <source>
        <dbReference type="Proteomes" id="UP001297361"/>
    </source>
</evidence>
<dbReference type="RefSeq" id="WP_228424264.1">
    <property type="nucleotide sequence ID" value="NZ_JAJFNJ020000003.1"/>
</dbReference>
<gene>
    <name evidence="1" type="ORF">LLE72_008930</name>
</gene>
<reference evidence="1" key="2">
    <citation type="submission" date="2024-01" db="EMBL/GenBank/DDBJ databases">
        <title>Long-read genome sequencing of X. campestris pv. papavericola.</title>
        <authorList>
            <person name="Hussain R.M.F."/>
            <person name="Greer S."/>
            <person name="Harrison J."/>
            <person name="Grant M."/>
            <person name="Vicente J."/>
            <person name="Studholme D.J."/>
        </authorList>
    </citation>
    <scope>NUCLEOTIDE SEQUENCE</scope>
    <source>
        <strain evidence="1">NCPPB 2970</strain>
    </source>
</reference>
<name>A0AAJ2X2V3_XANCA</name>